<dbReference type="PROSITE" id="PS52016">
    <property type="entry name" value="TONB_DEPENDENT_REC_3"/>
    <property type="match status" value="1"/>
</dbReference>
<evidence type="ECO:0000256" key="11">
    <source>
        <dbReference type="RuleBase" id="RU003357"/>
    </source>
</evidence>
<accession>A0ABT5HVX3</accession>
<comment type="subcellular location">
    <subcellularLocation>
        <location evidence="1 10">Cell outer membrane</location>
        <topology evidence="1 10">Multi-pass membrane protein</topology>
    </subcellularLocation>
</comment>
<dbReference type="SMART" id="SM00965">
    <property type="entry name" value="STN"/>
    <property type="match status" value="1"/>
</dbReference>
<reference evidence="14 15" key="1">
    <citation type="submission" date="2023-01" db="EMBL/GenBank/DDBJ databases">
        <title>Novel species of the genus Asticcacaulis isolated from rivers.</title>
        <authorList>
            <person name="Lu H."/>
        </authorList>
    </citation>
    <scope>NUCLEOTIDE SEQUENCE [LARGE SCALE GENOMIC DNA]</scope>
    <source>
        <strain evidence="14 15">BYS171W</strain>
    </source>
</reference>
<evidence type="ECO:0000256" key="1">
    <source>
        <dbReference type="ARBA" id="ARBA00004571"/>
    </source>
</evidence>
<organism evidence="14 15">
    <name type="scientific">Asticcacaulis aquaticus</name>
    <dbReference type="NCBI Taxonomy" id="2984212"/>
    <lineage>
        <taxon>Bacteria</taxon>
        <taxon>Pseudomonadati</taxon>
        <taxon>Pseudomonadota</taxon>
        <taxon>Alphaproteobacteria</taxon>
        <taxon>Caulobacterales</taxon>
        <taxon>Caulobacteraceae</taxon>
        <taxon>Asticcacaulis</taxon>
    </lineage>
</organism>
<keyword evidence="6" id="KW-0408">Iron</keyword>
<evidence type="ECO:0000256" key="8">
    <source>
        <dbReference type="ARBA" id="ARBA00023136"/>
    </source>
</evidence>
<dbReference type="Gene3D" id="3.55.50.30">
    <property type="match status" value="1"/>
</dbReference>
<evidence type="ECO:0000256" key="3">
    <source>
        <dbReference type="ARBA" id="ARBA00022452"/>
    </source>
</evidence>
<evidence type="ECO:0000259" key="13">
    <source>
        <dbReference type="SMART" id="SM00965"/>
    </source>
</evidence>
<dbReference type="Pfam" id="PF07715">
    <property type="entry name" value="Plug"/>
    <property type="match status" value="1"/>
</dbReference>
<evidence type="ECO:0000256" key="4">
    <source>
        <dbReference type="ARBA" id="ARBA00022496"/>
    </source>
</evidence>
<keyword evidence="3 10" id="KW-1134">Transmembrane beta strand</keyword>
<dbReference type="Gene3D" id="2.170.130.10">
    <property type="entry name" value="TonB-dependent receptor, plug domain"/>
    <property type="match status" value="1"/>
</dbReference>
<dbReference type="PANTHER" id="PTHR47234:SF2">
    <property type="entry name" value="TONB-DEPENDENT RECEPTOR"/>
    <property type="match status" value="1"/>
</dbReference>
<keyword evidence="14" id="KW-0675">Receptor</keyword>
<dbReference type="InterPro" id="IPR037066">
    <property type="entry name" value="Plug_dom_sf"/>
</dbReference>
<keyword evidence="4" id="KW-0406">Ion transport</keyword>
<evidence type="ECO:0000256" key="2">
    <source>
        <dbReference type="ARBA" id="ARBA00022448"/>
    </source>
</evidence>
<evidence type="ECO:0000256" key="6">
    <source>
        <dbReference type="ARBA" id="ARBA00023004"/>
    </source>
</evidence>
<name>A0ABT5HVX3_9CAUL</name>
<keyword evidence="12" id="KW-0732">Signal</keyword>
<sequence>MLKHTLKRGGSVAALALGLSLMTVGMAASAAEAPNPVIAFNIPAQNAAKALNDFARQAHVQLLFPYDAAARIKAAPLKGSYTRDEALSRLLSGTNFEIAKVTDTTITLREKPVAEASDARPQSSEDVQEVVVTGSRLRRPTFDSPIPLVEIDNAILAEEGYMDIAEALTDIPGIDQSASLTNGQSSTQTNGISTISLRGMGSNRTLTLIDGHRTVSNVGNSNTVSLSTIPAAFVDKIEVTTGGASAVYGSDAIAGVVNIKTISRFDGIRVRAVKGLTQDGGGGSSEVAFLAGTSFLDKRLQLMIGANHEEQEILRASDRDWALVNSVYSQTTNLLTGPDVSSYTFGGRFQTSTSSTATKYYFDETSGTAYKTGFVTATNGVDLRPEGTLIAPRTSDNFAVKATYDFGNDLILKGQVLYSTIDTAGTRYTPSAYYNTTYGVNDEYTVGRMNKANPYLALYPTLQTATPTAGLYWYRRFGEVGVMTINNTRETLRGMFSLEGKTFGGNWDWDLGYSFGKFEQDQYRSNGLNYENLSYAMKATTVNGQIVCLDTTARANGCVPVNPFGVGSISVAAANYIRANAWYHSENEQESITGNLTGTLFELPAGPVETAFGFEVRRDSTKTQTDDQTERGVTSYAYIPRYEGEVKASEVYAEIAVPLLRDAPFAYRLNVDAAVRAAKYDLSGVDNTLSYRAGLQWAPVKGLNFRTTFARAQRAPNITELYSPPRDDYETVVDPCSGVTATTTGTVAQNCRSNAGIAAEIAANGVFTQDSSSINTPNSGNLDVKEETADTITAGVVFSPSFLPRFQASIDYYDIKVEGVIASLQTSTILGSCYADASGTNNRFCGFVSRDSEGQLTRIVNKVDNLDEMRARGVDVAVAYRFDLDQWHVPGRFDVRVNYNRRLELEESYQGLNGLEVDDWVGEVGGAEHQAQGSLAWNNKGLQLKWTANYIGEVVDSNERLAAVKAAGTVNPLYLYLGAYTRHDLSFSYKPNTNKALKVFGSMRNVFDEYGPYLPSGTDSGNDFNYSSIYGVTGRSFSIGFQVDF</sequence>
<keyword evidence="8 10" id="KW-0472">Membrane</keyword>
<feature type="chain" id="PRO_5045330570" evidence="12">
    <location>
        <begin position="31"/>
        <end position="1045"/>
    </location>
</feature>
<comment type="caution">
    <text evidence="14">The sequence shown here is derived from an EMBL/GenBank/DDBJ whole genome shotgun (WGS) entry which is preliminary data.</text>
</comment>
<feature type="domain" description="Secretin/TonB short N-terminal" evidence="13">
    <location>
        <begin position="60"/>
        <end position="111"/>
    </location>
</feature>
<evidence type="ECO:0000256" key="10">
    <source>
        <dbReference type="PROSITE-ProRule" id="PRU01360"/>
    </source>
</evidence>
<gene>
    <name evidence="14" type="ORF">PQU92_13180</name>
</gene>
<evidence type="ECO:0000313" key="14">
    <source>
        <dbReference type="EMBL" id="MDC7684237.1"/>
    </source>
</evidence>
<proteinExistence type="inferred from homology"/>
<keyword evidence="15" id="KW-1185">Reference proteome</keyword>
<dbReference type="InterPro" id="IPR011662">
    <property type="entry name" value="Secretin/TonB_short_N"/>
</dbReference>
<dbReference type="PANTHER" id="PTHR47234">
    <property type="match status" value="1"/>
</dbReference>
<evidence type="ECO:0000256" key="5">
    <source>
        <dbReference type="ARBA" id="ARBA00022692"/>
    </source>
</evidence>
<keyword evidence="5 10" id="KW-0812">Transmembrane</keyword>
<protein>
    <submittedName>
        <fullName evidence="14">TonB-dependent receptor</fullName>
    </submittedName>
</protein>
<dbReference type="Gene3D" id="2.40.170.20">
    <property type="entry name" value="TonB-dependent receptor, beta-barrel domain"/>
    <property type="match status" value="1"/>
</dbReference>
<dbReference type="SUPFAM" id="SSF56935">
    <property type="entry name" value="Porins"/>
    <property type="match status" value="1"/>
</dbReference>
<dbReference type="InterPro" id="IPR039426">
    <property type="entry name" value="TonB-dep_rcpt-like"/>
</dbReference>
<feature type="signal peptide" evidence="12">
    <location>
        <begin position="1"/>
        <end position="30"/>
    </location>
</feature>
<keyword evidence="7 11" id="KW-0798">TonB box</keyword>
<keyword evidence="2 10" id="KW-0813">Transport</keyword>
<dbReference type="Pfam" id="PF00593">
    <property type="entry name" value="TonB_dep_Rec_b-barrel"/>
    <property type="match status" value="1"/>
</dbReference>
<dbReference type="InterPro" id="IPR000531">
    <property type="entry name" value="Beta-barrel_TonB"/>
</dbReference>
<evidence type="ECO:0000256" key="9">
    <source>
        <dbReference type="ARBA" id="ARBA00023237"/>
    </source>
</evidence>
<keyword evidence="9 10" id="KW-0998">Cell outer membrane</keyword>
<dbReference type="InterPro" id="IPR012910">
    <property type="entry name" value="Plug_dom"/>
</dbReference>
<dbReference type="InterPro" id="IPR036942">
    <property type="entry name" value="Beta-barrel_TonB_sf"/>
</dbReference>
<evidence type="ECO:0000313" key="15">
    <source>
        <dbReference type="Proteomes" id="UP001214854"/>
    </source>
</evidence>
<evidence type="ECO:0000256" key="7">
    <source>
        <dbReference type="ARBA" id="ARBA00023077"/>
    </source>
</evidence>
<dbReference type="EMBL" id="JAQQKX010000011">
    <property type="protein sequence ID" value="MDC7684237.1"/>
    <property type="molecule type" value="Genomic_DNA"/>
</dbReference>
<comment type="similarity">
    <text evidence="10 11">Belongs to the TonB-dependent receptor family.</text>
</comment>
<dbReference type="Proteomes" id="UP001214854">
    <property type="component" value="Unassembled WGS sequence"/>
</dbReference>
<evidence type="ECO:0000256" key="12">
    <source>
        <dbReference type="SAM" id="SignalP"/>
    </source>
</evidence>
<dbReference type="RefSeq" id="WP_272748696.1">
    <property type="nucleotide sequence ID" value="NZ_JAQQKX010000011.1"/>
</dbReference>
<keyword evidence="4" id="KW-0410">Iron transport</keyword>